<organism evidence="1 2">
    <name type="scientific">Epilithonimonas zeae</name>
    <dbReference type="NCBI Taxonomy" id="1416779"/>
    <lineage>
        <taxon>Bacteria</taxon>
        <taxon>Pseudomonadati</taxon>
        <taxon>Bacteroidota</taxon>
        <taxon>Flavobacteriia</taxon>
        <taxon>Flavobacteriales</taxon>
        <taxon>Weeksellaceae</taxon>
        <taxon>Chryseobacterium group</taxon>
        <taxon>Epilithonimonas</taxon>
    </lineage>
</organism>
<evidence type="ECO:0000313" key="1">
    <source>
        <dbReference type="EMBL" id="SIN91201.1"/>
    </source>
</evidence>
<name>A0A1N6F7F2_9FLAO</name>
<accession>A0A1N6F7F2</accession>
<gene>
    <name evidence="1" type="ORF">SAMN05444409_1102</name>
</gene>
<dbReference type="STRING" id="1416779.SAMN05444409_1102"/>
<sequence>MRFNILLYLFFILIINSCQSPKANAFRSTVVEKERIAFNIITSKNGTESQKLEYLVADDYKNALKAVDQQKKEFDQIILSLDSLETKDIKDASLLKNATVNYYTALRDLHYFDRKEILQRELIYNNHSNDKKSQQDELLNLYKQKKAYFNRVYKEESLLSDALQKFDISNGLR</sequence>
<dbReference type="OrthoDB" id="762784at2"/>
<dbReference type="EMBL" id="FSRK01000001">
    <property type="protein sequence ID" value="SIN91201.1"/>
    <property type="molecule type" value="Genomic_DNA"/>
</dbReference>
<evidence type="ECO:0000313" key="2">
    <source>
        <dbReference type="Proteomes" id="UP000185207"/>
    </source>
</evidence>
<keyword evidence="2" id="KW-1185">Reference proteome</keyword>
<protein>
    <submittedName>
        <fullName evidence="1">Uncharacterized protein</fullName>
    </submittedName>
</protein>
<dbReference type="AlphaFoldDB" id="A0A1N6F7F2"/>
<proteinExistence type="predicted"/>
<dbReference type="Proteomes" id="UP000185207">
    <property type="component" value="Unassembled WGS sequence"/>
</dbReference>
<dbReference type="RefSeq" id="WP_074233832.1">
    <property type="nucleotide sequence ID" value="NZ_FSRK01000001.1"/>
</dbReference>
<reference evidence="2" key="1">
    <citation type="submission" date="2016-11" db="EMBL/GenBank/DDBJ databases">
        <authorList>
            <person name="Varghese N."/>
            <person name="Submissions S."/>
        </authorList>
    </citation>
    <scope>NUCLEOTIDE SEQUENCE [LARGE SCALE GENOMIC DNA]</scope>
    <source>
        <strain evidence="2">DSM 27623</strain>
    </source>
</reference>